<evidence type="ECO:0000313" key="1">
    <source>
        <dbReference type="EMBL" id="KAF0327358.1"/>
    </source>
</evidence>
<protein>
    <submittedName>
        <fullName evidence="1">Uncharacterized protein</fullName>
    </submittedName>
</protein>
<reference evidence="1 2" key="1">
    <citation type="submission" date="2019-12" db="EMBL/GenBank/DDBJ databases">
        <title>A genome sequence resource for the geographically widespread anthracnose pathogen Colletotrichum asianum.</title>
        <authorList>
            <person name="Meng Y."/>
        </authorList>
    </citation>
    <scope>NUCLEOTIDE SEQUENCE [LARGE SCALE GENOMIC DNA]</scope>
    <source>
        <strain evidence="1 2">ICMP 18580</strain>
    </source>
</reference>
<name>A0A8H3WG20_9PEZI</name>
<dbReference type="EMBL" id="WOWK01000024">
    <property type="protein sequence ID" value="KAF0327358.1"/>
    <property type="molecule type" value="Genomic_DNA"/>
</dbReference>
<evidence type="ECO:0000313" key="2">
    <source>
        <dbReference type="Proteomes" id="UP000434172"/>
    </source>
</evidence>
<gene>
    <name evidence="1" type="ORF">GQ607_005547</name>
</gene>
<accession>A0A8H3WG20</accession>
<proteinExistence type="predicted"/>
<dbReference type="Proteomes" id="UP000434172">
    <property type="component" value="Unassembled WGS sequence"/>
</dbReference>
<keyword evidence="2" id="KW-1185">Reference proteome</keyword>
<sequence length="78" mass="8810">MGCRLVGSPMDRPSLRHCGCDDSASDSRRVFWGFCADAELFWLVRMSTLLRCLAVVPGQNPCYYMALLGRSISREQLH</sequence>
<comment type="caution">
    <text evidence="1">The sequence shown here is derived from an EMBL/GenBank/DDBJ whole genome shotgun (WGS) entry which is preliminary data.</text>
</comment>
<dbReference type="AlphaFoldDB" id="A0A8H3WG20"/>
<organism evidence="1 2">
    <name type="scientific">Colletotrichum asianum</name>
    <dbReference type="NCBI Taxonomy" id="702518"/>
    <lineage>
        <taxon>Eukaryota</taxon>
        <taxon>Fungi</taxon>
        <taxon>Dikarya</taxon>
        <taxon>Ascomycota</taxon>
        <taxon>Pezizomycotina</taxon>
        <taxon>Sordariomycetes</taxon>
        <taxon>Hypocreomycetidae</taxon>
        <taxon>Glomerellales</taxon>
        <taxon>Glomerellaceae</taxon>
        <taxon>Colletotrichum</taxon>
        <taxon>Colletotrichum gloeosporioides species complex</taxon>
    </lineage>
</organism>